<organism evidence="2 3">
    <name type="scientific">candidate division TA06 bacterium SM23_40</name>
    <dbReference type="NCBI Taxonomy" id="1703774"/>
    <lineage>
        <taxon>Bacteria</taxon>
        <taxon>Bacteria division TA06</taxon>
    </lineage>
</organism>
<reference evidence="2 3" key="1">
    <citation type="journal article" date="2015" name="Microbiome">
        <title>Genomic resolution of linkages in carbon, nitrogen, and sulfur cycling among widespread estuary sediment bacteria.</title>
        <authorList>
            <person name="Baker B.J."/>
            <person name="Lazar C.S."/>
            <person name="Teske A.P."/>
            <person name="Dick G.J."/>
        </authorList>
    </citation>
    <scope>NUCLEOTIDE SEQUENCE [LARGE SCALE GENOMIC DNA]</scope>
    <source>
        <strain evidence="2">SM23_40</strain>
    </source>
</reference>
<dbReference type="Gene3D" id="3.40.50.10390">
    <property type="entry name" value="Gingipain r, domain 1"/>
    <property type="match status" value="1"/>
</dbReference>
<dbReference type="Proteomes" id="UP000051717">
    <property type="component" value="Unassembled WGS sequence"/>
</dbReference>
<feature type="non-terminal residue" evidence="2">
    <location>
        <position position="190"/>
    </location>
</feature>
<evidence type="ECO:0000259" key="1">
    <source>
        <dbReference type="Pfam" id="PF08126"/>
    </source>
</evidence>
<dbReference type="EMBL" id="LJUI01000027">
    <property type="protein sequence ID" value="KPK69814.1"/>
    <property type="molecule type" value="Genomic_DNA"/>
</dbReference>
<dbReference type="Pfam" id="PF08126">
    <property type="entry name" value="Propeptide_C25"/>
    <property type="match status" value="1"/>
</dbReference>
<dbReference type="Gene3D" id="2.60.40.3800">
    <property type="match status" value="1"/>
</dbReference>
<dbReference type="AlphaFoldDB" id="A0A0S8GA05"/>
<comment type="caution">
    <text evidence="2">The sequence shown here is derived from an EMBL/GenBank/DDBJ whole genome shotgun (WGS) entry which is preliminary data.</text>
</comment>
<proteinExistence type="predicted"/>
<feature type="domain" description="Gingipain propeptide" evidence="1">
    <location>
        <begin position="8"/>
        <end position="108"/>
    </location>
</feature>
<sequence length="190" mass="21866">MPWGRGVEIELVEAEYETYEGYTVVPFLRPPDRDAAAGWVEPFWRDEALYRTDGWFPEELVQERAVGVWRDVRVAPVVCALAQTNPVSGELRVCRRLVIRVRHAEADPDAGWRRASPETGYSAAFERLYRSLLVNPDVVLEGRVRQRGRYLMITHDDFYDELVPLAEWKYYKGLEPKVVKLSEIGPSPTA</sequence>
<dbReference type="GO" id="GO:0004197">
    <property type="term" value="F:cysteine-type endopeptidase activity"/>
    <property type="evidence" value="ECO:0007669"/>
    <property type="project" value="InterPro"/>
</dbReference>
<evidence type="ECO:0000313" key="3">
    <source>
        <dbReference type="Proteomes" id="UP000051717"/>
    </source>
</evidence>
<evidence type="ECO:0000313" key="2">
    <source>
        <dbReference type="EMBL" id="KPK69814.1"/>
    </source>
</evidence>
<gene>
    <name evidence="2" type="ORF">AMJ82_04815</name>
</gene>
<dbReference type="InterPro" id="IPR029031">
    <property type="entry name" value="Gingipain_N_sf"/>
</dbReference>
<dbReference type="InterPro" id="IPR038490">
    <property type="entry name" value="Gingipain_propep_sf"/>
</dbReference>
<protein>
    <recommendedName>
        <fullName evidence="1">Gingipain propeptide domain-containing protein</fullName>
    </recommendedName>
</protein>
<dbReference type="InterPro" id="IPR012600">
    <property type="entry name" value="Propeptide_C25"/>
</dbReference>
<accession>A0A0S8GA05</accession>
<name>A0A0S8GA05_UNCT6</name>